<dbReference type="EMBL" id="CAACVI010000013">
    <property type="protein sequence ID" value="VEN73978.1"/>
    <property type="molecule type" value="Genomic_DNA"/>
</dbReference>
<dbReference type="SUPFAM" id="SSF55785">
    <property type="entry name" value="PYP-like sensor domain (PAS domain)"/>
    <property type="match status" value="1"/>
</dbReference>
<dbReference type="InterPro" id="IPR009057">
    <property type="entry name" value="Homeodomain-like_sf"/>
</dbReference>
<keyword evidence="3" id="KW-0805">Transcription regulation</keyword>
<keyword evidence="2" id="KW-0067">ATP-binding</keyword>
<dbReference type="InterPro" id="IPR058031">
    <property type="entry name" value="AAA_lid_NorR"/>
</dbReference>
<dbReference type="InterPro" id="IPR002078">
    <property type="entry name" value="Sigma_54_int"/>
</dbReference>
<dbReference type="InterPro" id="IPR025944">
    <property type="entry name" value="Sigma_54_int_dom_CS"/>
</dbReference>
<evidence type="ECO:0000259" key="7">
    <source>
        <dbReference type="PROSITE" id="PS50113"/>
    </source>
</evidence>
<evidence type="ECO:0000259" key="6">
    <source>
        <dbReference type="PROSITE" id="PS50112"/>
    </source>
</evidence>
<accession>A0A484HFK6</accession>
<name>A0A484HFK6_9BACT</name>
<sequence>MSFKKMRQICFMTHKCFIDLKGVLLYYGGPNPPENQILMGFSMRQSAGGTRPEDCDGWKEAPSMKFDPKTLEHILDNLREGVIAHDRDRKIFFFNKKAEEITGLSRKEVLGRDCHEAFGAPLCGEACSFCDDGQDRGRSEYPSVLLAQNGETKHIEISITPMKDDKGRVTGALASFSDIAEIMGLREKASRPGPFAGIVGQDIRMLRLFQQISDVARYDYPVHISGETGTGKELTAAAIHSQSPRAAAPFVPINCGALPETLIESELFGHVRGAFSGAVRDKKGRFELARGGVIFLDEVAELSLKVQVKLLRFLQEGTFEKVGGEGALSVNARVISASNKDIKKEAAAGRFREDLYYRLNVIPIHLPPLRQRKNDIPLLAAHFLSRAGSGAGDGGKTGEFLISPEALSRMMDHPWPGNVRELQNAMMFAIVKSGGGVIRPRHLPMELSGPGPAGGKRRGPLKKLDAEIVSKALTQTGGNKAAAARLMGVSRATLYRFLAARPDETGE</sequence>
<dbReference type="Gene3D" id="3.30.450.20">
    <property type="entry name" value="PAS domain"/>
    <property type="match status" value="1"/>
</dbReference>
<dbReference type="InterPro" id="IPR000014">
    <property type="entry name" value="PAS"/>
</dbReference>
<dbReference type="SMART" id="SM00382">
    <property type="entry name" value="AAA"/>
    <property type="match status" value="1"/>
</dbReference>
<evidence type="ECO:0000256" key="2">
    <source>
        <dbReference type="ARBA" id="ARBA00022840"/>
    </source>
</evidence>
<evidence type="ECO:0000256" key="3">
    <source>
        <dbReference type="ARBA" id="ARBA00023015"/>
    </source>
</evidence>
<dbReference type="GO" id="GO:0006355">
    <property type="term" value="P:regulation of DNA-templated transcription"/>
    <property type="evidence" value="ECO:0007669"/>
    <property type="project" value="InterPro"/>
</dbReference>
<dbReference type="Pfam" id="PF00158">
    <property type="entry name" value="Sigma54_activat"/>
    <property type="match status" value="1"/>
</dbReference>
<dbReference type="PROSITE" id="PS50112">
    <property type="entry name" value="PAS"/>
    <property type="match status" value="1"/>
</dbReference>
<proteinExistence type="predicted"/>
<evidence type="ECO:0000256" key="4">
    <source>
        <dbReference type="ARBA" id="ARBA00023163"/>
    </source>
</evidence>
<gene>
    <name evidence="8" type="ORF">EPICR_200028</name>
</gene>
<dbReference type="InterPro" id="IPR000700">
    <property type="entry name" value="PAS-assoc_C"/>
</dbReference>
<evidence type="ECO:0000259" key="5">
    <source>
        <dbReference type="PROSITE" id="PS50045"/>
    </source>
</evidence>
<dbReference type="GO" id="GO:0043565">
    <property type="term" value="F:sequence-specific DNA binding"/>
    <property type="evidence" value="ECO:0007669"/>
    <property type="project" value="InterPro"/>
</dbReference>
<feature type="domain" description="PAC" evidence="7">
    <location>
        <begin position="139"/>
        <end position="191"/>
    </location>
</feature>
<dbReference type="Pfam" id="PF02954">
    <property type="entry name" value="HTH_8"/>
    <property type="match status" value="1"/>
</dbReference>
<organism evidence="8">
    <name type="scientific">uncultured Desulfobacteraceae bacterium</name>
    <dbReference type="NCBI Taxonomy" id="218296"/>
    <lineage>
        <taxon>Bacteria</taxon>
        <taxon>Pseudomonadati</taxon>
        <taxon>Thermodesulfobacteriota</taxon>
        <taxon>Desulfobacteria</taxon>
        <taxon>Desulfobacterales</taxon>
        <taxon>Desulfobacteraceae</taxon>
        <taxon>environmental samples</taxon>
    </lineage>
</organism>
<dbReference type="PRINTS" id="PR01590">
    <property type="entry name" value="HTHFIS"/>
</dbReference>
<reference evidence="8" key="1">
    <citation type="submission" date="2019-01" db="EMBL/GenBank/DDBJ databases">
        <authorList>
            <consortium name="Genoscope - CEA"/>
            <person name="William W."/>
        </authorList>
    </citation>
    <scope>NUCLEOTIDE SEQUENCE</scope>
    <source>
        <strain evidence="8">CR-1</strain>
    </source>
</reference>
<dbReference type="GO" id="GO:0005524">
    <property type="term" value="F:ATP binding"/>
    <property type="evidence" value="ECO:0007669"/>
    <property type="project" value="UniProtKB-KW"/>
</dbReference>
<dbReference type="InterPro" id="IPR035965">
    <property type="entry name" value="PAS-like_dom_sf"/>
</dbReference>
<dbReference type="InterPro" id="IPR002197">
    <property type="entry name" value="HTH_Fis"/>
</dbReference>
<keyword evidence="4" id="KW-0804">Transcription</keyword>
<dbReference type="SUPFAM" id="SSF46689">
    <property type="entry name" value="Homeodomain-like"/>
    <property type="match status" value="1"/>
</dbReference>
<dbReference type="PROSITE" id="PS50045">
    <property type="entry name" value="SIGMA54_INTERACT_4"/>
    <property type="match status" value="1"/>
</dbReference>
<dbReference type="NCBIfam" id="TIGR00229">
    <property type="entry name" value="sensory_box"/>
    <property type="match status" value="1"/>
</dbReference>
<dbReference type="Gene3D" id="1.10.8.60">
    <property type="match status" value="1"/>
</dbReference>
<dbReference type="Gene3D" id="3.40.50.300">
    <property type="entry name" value="P-loop containing nucleotide triphosphate hydrolases"/>
    <property type="match status" value="1"/>
</dbReference>
<protein>
    <submittedName>
        <fullName evidence="8">PAS domain S-box-containing protein</fullName>
    </submittedName>
</protein>
<evidence type="ECO:0000256" key="1">
    <source>
        <dbReference type="ARBA" id="ARBA00022741"/>
    </source>
</evidence>
<dbReference type="Pfam" id="PF25601">
    <property type="entry name" value="AAA_lid_14"/>
    <property type="match status" value="1"/>
</dbReference>
<dbReference type="FunFam" id="3.40.50.300:FF:000006">
    <property type="entry name" value="DNA-binding transcriptional regulator NtrC"/>
    <property type="match status" value="1"/>
</dbReference>
<dbReference type="PROSITE" id="PS50113">
    <property type="entry name" value="PAC"/>
    <property type="match status" value="1"/>
</dbReference>
<dbReference type="PROSITE" id="PS00688">
    <property type="entry name" value="SIGMA54_INTERACT_3"/>
    <property type="match status" value="1"/>
</dbReference>
<dbReference type="SUPFAM" id="SSF52540">
    <property type="entry name" value="P-loop containing nucleoside triphosphate hydrolases"/>
    <property type="match status" value="1"/>
</dbReference>
<dbReference type="InterPro" id="IPR027417">
    <property type="entry name" value="P-loop_NTPase"/>
</dbReference>
<evidence type="ECO:0000313" key="8">
    <source>
        <dbReference type="EMBL" id="VEN73978.1"/>
    </source>
</evidence>
<feature type="domain" description="Sigma-54 factor interaction" evidence="5">
    <location>
        <begin position="198"/>
        <end position="431"/>
    </location>
</feature>
<dbReference type="Pfam" id="PF13426">
    <property type="entry name" value="PAS_9"/>
    <property type="match status" value="1"/>
</dbReference>
<dbReference type="CDD" id="cd00009">
    <property type="entry name" value="AAA"/>
    <property type="match status" value="1"/>
</dbReference>
<dbReference type="PANTHER" id="PTHR32071">
    <property type="entry name" value="TRANSCRIPTIONAL REGULATORY PROTEIN"/>
    <property type="match status" value="1"/>
</dbReference>
<dbReference type="AlphaFoldDB" id="A0A484HFK6"/>
<dbReference type="CDD" id="cd00130">
    <property type="entry name" value="PAS"/>
    <property type="match status" value="1"/>
</dbReference>
<feature type="domain" description="PAS" evidence="6">
    <location>
        <begin position="67"/>
        <end position="112"/>
    </location>
</feature>
<dbReference type="InterPro" id="IPR003593">
    <property type="entry name" value="AAA+_ATPase"/>
</dbReference>
<keyword evidence="1" id="KW-0547">Nucleotide-binding</keyword>
<dbReference type="Gene3D" id="1.10.10.60">
    <property type="entry name" value="Homeodomain-like"/>
    <property type="match status" value="1"/>
</dbReference>
<dbReference type="SMART" id="SM00091">
    <property type="entry name" value="PAS"/>
    <property type="match status" value="1"/>
</dbReference>